<dbReference type="Proteomes" id="UP000027265">
    <property type="component" value="Unassembled WGS sequence"/>
</dbReference>
<evidence type="ECO:0000256" key="1">
    <source>
        <dbReference type="SAM" id="MobiDB-lite"/>
    </source>
</evidence>
<name>A0A067PK37_9AGAM</name>
<evidence type="ECO:0000313" key="3">
    <source>
        <dbReference type="Proteomes" id="UP000027265"/>
    </source>
</evidence>
<feature type="region of interest" description="Disordered" evidence="1">
    <location>
        <begin position="1"/>
        <end position="58"/>
    </location>
</feature>
<evidence type="ECO:0000313" key="2">
    <source>
        <dbReference type="EMBL" id="KDQ50816.1"/>
    </source>
</evidence>
<dbReference type="EMBL" id="KL197755">
    <property type="protein sequence ID" value="KDQ50816.1"/>
    <property type="molecule type" value="Genomic_DNA"/>
</dbReference>
<dbReference type="AlphaFoldDB" id="A0A067PK37"/>
<proteinExistence type="predicted"/>
<keyword evidence="3" id="KW-1185">Reference proteome</keyword>
<gene>
    <name evidence="2" type="ORF">JAAARDRAFT_199656</name>
</gene>
<dbReference type="HOGENOM" id="CLU_2097224_0_0_1"/>
<organism evidence="2 3">
    <name type="scientific">Jaapia argillacea MUCL 33604</name>
    <dbReference type="NCBI Taxonomy" id="933084"/>
    <lineage>
        <taxon>Eukaryota</taxon>
        <taxon>Fungi</taxon>
        <taxon>Dikarya</taxon>
        <taxon>Basidiomycota</taxon>
        <taxon>Agaricomycotina</taxon>
        <taxon>Agaricomycetes</taxon>
        <taxon>Agaricomycetidae</taxon>
        <taxon>Jaapiales</taxon>
        <taxon>Jaapiaceae</taxon>
        <taxon>Jaapia</taxon>
    </lineage>
</organism>
<sequence>MGPADDKKGRPPRVPTMSVLAPAPMSPTRKVDPVTPKLIMGKDHHSPLGSTRSTRRANQNGSIHGMVDETRFQAHVESQLKAIRLASDSLRDIQASTSRLEAQAAANDVQVQVLVS</sequence>
<dbReference type="InParanoid" id="A0A067PK37"/>
<protein>
    <submittedName>
        <fullName evidence="2">Uncharacterized protein</fullName>
    </submittedName>
</protein>
<feature type="compositionally biased region" description="Polar residues" evidence="1">
    <location>
        <begin position="48"/>
        <end position="58"/>
    </location>
</feature>
<accession>A0A067PK37</accession>
<reference evidence="3" key="1">
    <citation type="journal article" date="2014" name="Proc. Natl. Acad. Sci. U.S.A.">
        <title>Extensive sampling of basidiomycete genomes demonstrates inadequacy of the white-rot/brown-rot paradigm for wood decay fungi.</title>
        <authorList>
            <person name="Riley R."/>
            <person name="Salamov A.A."/>
            <person name="Brown D.W."/>
            <person name="Nagy L.G."/>
            <person name="Floudas D."/>
            <person name="Held B.W."/>
            <person name="Levasseur A."/>
            <person name="Lombard V."/>
            <person name="Morin E."/>
            <person name="Otillar R."/>
            <person name="Lindquist E.A."/>
            <person name="Sun H."/>
            <person name="LaButti K.M."/>
            <person name="Schmutz J."/>
            <person name="Jabbour D."/>
            <person name="Luo H."/>
            <person name="Baker S.E."/>
            <person name="Pisabarro A.G."/>
            <person name="Walton J.D."/>
            <person name="Blanchette R.A."/>
            <person name="Henrissat B."/>
            <person name="Martin F."/>
            <person name="Cullen D."/>
            <person name="Hibbett D.S."/>
            <person name="Grigoriev I.V."/>
        </authorList>
    </citation>
    <scope>NUCLEOTIDE SEQUENCE [LARGE SCALE GENOMIC DNA]</scope>
    <source>
        <strain evidence="3">MUCL 33604</strain>
    </source>
</reference>